<reference evidence="4" key="1">
    <citation type="journal article" date="2021" name="PeerJ">
        <title>Extensive microbial diversity within the chicken gut microbiome revealed by metagenomics and culture.</title>
        <authorList>
            <person name="Gilroy R."/>
            <person name="Ravi A."/>
            <person name="Getino M."/>
            <person name="Pursley I."/>
            <person name="Horton D.L."/>
            <person name="Alikhan N.F."/>
            <person name="Baker D."/>
            <person name="Gharbi K."/>
            <person name="Hall N."/>
            <person name="Watson M."/>
            <person name="Adriaenssens E.M."/>
            <person name="Foster-Nyarko E."/>
            <person name="Jarju S."/>
            <person name="Secka A."/>
            <person name="Antonio M."/>
            <person name="Oren A."/>
            <person name="Chaudhuri R.R."/>
            <person name="La Ragione R."/>
            <person name="Hildebrand F."/>
            <person name="Pallen M.J."/>
        </authorList>
    </citation>
    <scope>NUCLEOTIDE SEQUENCE</scope>
    <source>
        <strain evidence="4">B5_2728</strain>
    </source>
</reference>
<dbReference type="EMBL" id="JAHLFP010000019">
    <property type="protein sequence ID" value="MBU3805791.1"/>
    <property type="molecule type" value="Genomic_DNA"/>
</dbReference>
<feature type="domain" description="Glycosyltransferase 2-like" evidence="3">
    <location>
        <begin position="82"/>
        <end position="203"/>
    </location>
</feature>
<organism evidence="4 5">
    <name type="scientific">Candidatus Allofournierella pullistercoris</name>
    <dbReference type="NCBI Taxonomy" id="2838597"/>
    <lineage>
        <taxon>Bacteria</taxon>
        <taxon>Bacillati</taxon>
        <taxon>Bacillota</taxon>
        <taxon>Clostridia</taxon>
        <taxon>Eubacteriales</taxon>
        <taxon>Oscillospiraceae</taxon>
        <taxon>Allofournierella</taxon>
    </lineage>
</organism>
<dbReference type="Gene3D" id="3.90.550.10">
    <property type="entry name" value="Spore Coat Polysaccharide Biosynthesis Protein SpsA, Chain A"/>
    <property type="match status" value="1"/>
</dbReference>
<dbReference type="AlphaFoldDB" id="A0A948T213"/>
<gene>
    <name evidence="4" type="ORF">H9882_02725</name>
</gene>
<dbReference type="PANTHER" id="PTHR22916:SF51">
    <property type="entry name" value="GLYCOSYLTRANSFERASE EPSH-RELATED"/>
    <property type="match status" value="1"/>
</dbReference>
<accession>A0A948T213</accession>
<evidence type="ECO:0000256" key="1">
    <source>
        <dbReference type="ARBA" id="ARBA00022676"/>
    </source>
</evidence>
<comment type="caution">
    <text evidence="4">The sequence shown here is derived from an EMBL/GenBank/DDBJ whole genome shotgun (WGS) entry which is preliminary data.</text>
</comment>
<reference evidence="4" key="2">
    <citation type="submission" date="2021-04" db="EMBL/GenBank/DDBJ databases">
        <authorList>
            <person name="Gilroy R."/>
        </authorList>
    </citation>
    <scope>NUCLEOTIDE SEQUENCE</scope>
    <source>
        <strain evidence="4">B5_2728</strain>
    </source>
</reference>
<keyword evidence="1" id="KW-0328">Glycosyltransferase</keyword>
<evidence type="ECO:0000313" key="4">
    <source>
        <dbReference type="EMBL" id="MBU3805791.1"/>
    </source>
</evidence>
<dbReference type="Pfam" id="PF00535">
    <property type="entry name" value="Glycos_transf_2"/>
    <property type="match status" value="1"/>
</dbReference>
<evidence type="ECO:0000313" key="5">
    <source>
        <dbReference type="Proteomes" id="UP000713596"/>
    </source>
</evidence>
<sequence length="392" mass="44637">MKGKLYNRLVALHLPASLAGVIATILAAIAHGVGQLLLRAGYGKRSLELDSHQAREILEEYSPKPKGTRNAKIMPAAELDVTVVVPAYNVQDTIVRCLDSIFSQQTEYRYEVIVVEDGSTDATWNTLCAYPAHPHLMLLRQQNQGLSGARNTGIDQAKGEYLLFVDSDDTIPPNAIQSMMEVARRESAVLVQGSFETVYPDETSLCGMPNYVKKTDKNQPISMGLSGFAWGKLVHRSLMERIRFPQGYLFEDTIMYFILYRLAQGKTVATVEPVVYHYYKNPKGITGTYRTSRRSLEGYWIVEKMLEETARMGLPMDEQTFHLTFGHLQLAFWRTRGLPKTVREAMFCLACEQMDKVLQGYDPSKVSKRERMLVESYKNRWFQRWQLLSLLN</sequence>
<dbReference type="InterPro" id="IPR029044">
    <property type="entry name" value="Nucleotide-diphossugar_trans"/>
</dbReference>
<evidence type="ECO:0000259" key="3">
    <source>
        <dbReference type="Pfam" id="PF00535"/>
    </source>
</evidence>
<name>A0A948T213_9FIRM</name>
<dbReference type="PANTHER" id="PTHR22916">
    <property type="entry name" value="GLYCOSYLTRANSFERASE"/>
    <property type="match status" value="1"/>
</dbReference>
<dbReference type="InterPro" id="IPR001173">
    <property type="entry name" value="Glyco_trans_2-like"/>
</dbReference>
<evidence type="ECO:0000256" key="2">
    <source>
        <dbReference type="ARBA" id="ARBA00022679"/>
    </source>
</evidence>
<dbReference type="SUPFAM" id="SSF53448">
    <property type="entry name" value="Nucleotide-diphospho-sugar transferases"/>
    <property type="match status" value="1"/>
</dbReference>
<dbReference type="CDD" id="cd00761">
    <property type="entry name" value="Glyco_tranf_GTA_type"/>
    <property type="match status" value="1"/>
</dbReference>
<keyword evidence="2" id="KW-0808">Transferase</keyword>
<dbReference type="GO" id="GO:0016757">
    <property type="term" value="F:glycosyltransferase activity"/>
    <property type="evidence" value="ECO:0007669"/>
    <property type="project" value="UniProtKB-KW"/>
</dbReference>
<dbReference type="Proteomes" id="UP000713596">
    <property type="component" value="Unassembled WGS sequence"/>
</dbReference>
<protein>
    <submittedName>
        <fullName evidence="4">Glycosyltransferase family 2 protein</fullName>
    </submittedName>
</protein>
<proteinExistence type="predicted"/>